<dbReference type="RefSeq" id="WP_241273857.1">
    <property type="nucleotide sequence ID" value="NZ_JAKZGS010000003.1"/>
</dbReference>
<comment type="caution">
    <text evidence="1">The sequence shown here is derived from an EMBL/GenBank/DDBJ whole genome shotgun (WGS) entry which is preliminary data.</text>
</comment>
<accession>A0ABS9UL43</accession>
<organism evidence="1 2">
    <name type="scientific">Belliella calami</name>
    <dbReference type="NCBI Taxonomy" id="2923436"/>
    <lineage>
        <taxon>Bacteria</taxon>
        <taxon>Pseudomonadati</taxon>
        <taxon>Bacteroidota</taxon>
        <taxon>Cytophagia</taxon>
        <taxon>Cytophagales</taxon>
        <taxon>Cyclobacteriaceae</taxon>
        <taxon>Belliella</taxon>
    </lineage>
</organism>
<reference evidence="1" key="1">
    <citation type="submission" date="2022-03" db="EMBL/GenBank/DDBJ databases">
        <title>De novo assembled genomes of Belliella spp. (Cyclobacteriaceae) strains.</title>
        <authorList>
            <person name="Szabo A."/>
            <person name="Korponai K."/>
            <person name="Felfoldi T."/>
        </authorList>
    </citation>
    <scope>NUCLEOTIDE SEQUENCE</scope>
    <source>
        <strain evidence="1">DSM 107340</strain>
    </source>
</reference>
<sequence>MKLNKVYLFFSDFYLRSENSNFRFENRLTGEVIEMINIETVSENRLTFDILTSEGILLENFILDAETLSAEVENARLECWQCVIIPAIKLVEAILDTLGDNFDSNCAKAIESCGESGPKSVEITEGWFSSSCKVEC</sequence>
<proteinExistence type="predicted"/>
<evidence type="ECO:0000313" key="1">
    <source>
        <dbReference type="EMBL" id="MCH7397340.1"/>
    </source>
</evidence>
<protein>
    <submittedName>
        <fullName evidence="1">Uncharacterized protein</fullName>
    </submittedName>
</protein>
<dbReference type="EMBL" id="JAKZGS010000003">
    <property type="protein sequence ID" value="MCH7397340.1"/>
    <property type="molecule type" value="Genomic_DNA"/>
</dbReference>
<gene>
    <name evidence="1" type="ORF">MM236_05040</name>
</gene>
<dbReference type="Proteomes" id="UP001165488">
    <property type="component" value="Unassembled WGS sequence"/>
</dbReference>
<name>A0ABS9UL43_9BACT</name>
<keyword evidence="2" id="KW-1185">Reference proteome</keyword>
<evidence type="ECO:0000313" key="2">
    <source>
        <dbReference type="Proteomes" id="UP001165488"/>
    </source>
</evidence>